<dbReference type="AlphaFoldDB" id="A0AAF0WPX0"/>
<gene>
    <name evidence="1" type="ORF">DCAR_0311607</name>
</gene>
<dbReference type="EMBL" id="CP093345">
    <property type="protein sequence ID" value="WOG92343.1"/>
    <property type="molecule type" value="Genomic_DNA"/>
</dbReference>
<organism evidence="1 2">
    <name type="scientific">Daucus carota subsp. sativus</name>
    <name type="common">Carrot</name>
    <dbReference type="NCBI Taxonomy" id="79200"/>
    <lineage>
        <taxon>Eukaryota</taxon>
        <taxon>Viridiplantae</taxon>
        <taxon>Streptophyta</taxon>
        <taxon>Embryophyta</taxon>
        <taxon>Tracheophyta</taxon>
        <taxon>Spermatophyta</taxon>
        <taxon>Magnoliopsida</taxon>
        <taxon>eudicotyledons</taxon>
        <taxon>Gunneridae</taxon>
        <taxon>Pentapetalae</taxon>
        <taxon>asterids</taxon>
        <taxon>campanulids</taxon>
        <taxon>Apiales</taxon>
        <taxon>Apiaceae</taxon>
        <taxon>Apioideae</taxon>
        <taxon>Scandiceae</taxon>
        <taxon>Daucinae</taxon>
        <taxon>Daucus</taxon>
        <taxon>Daucus sect. Daucus</taxon>
    </lineage>
</organism>
<accession>A0AAF0WPX0</accession>
<evidence type="ECO:0008006" key="3">
    <source>
        <dbReference type="Google" id="ProtNLM"/>
    </source>
</evidence>
<dbReference type="Pfam" id="PF14223">
    <property type="entry name" value="Retrotran_gag_2"/>
    <property type="match status" value="1"/>
</dbReference>
<reference evidence="1" key="2">
    <citation type="submission" date="2022-03" db="EMBL/GenBank/DDBJ databases">
        <title>Draft title - Genomic analysis of global carrot germplasm unveils the trajectory of domestication and the origin of high carotenoid orange carrot.</title>
        <authorList>
            <person name="Iorizzo M."/>
            <person name="Ellison S."/>
            <person name="Senalik D."/>
            <person name="Macko-Podgorni A."/>
            <person name="Grzebelus D."/>
            <person name="Bostan H."/>
            <person name="Rolling W."/>
            <person name="Curaba J."/>
            <person name="Simon P."/>
        </authorList>
    </citation>
    <scope>NUCLEOTIDE SEQUENCE</scope>
    <source>
        <tissue evidence="1">Leaf</tissue>
    </source>
</reference>
<dbReference type="PANTHER" id="PTHR47592:SF30">
    <property type="entry name" value="CCHC-TYPE DOMAIN-CONTAINING PROTEIN"/>
    <property type="match status" value="1"/>
</dbReference>
<sequence length="168" mass="19635">MNSNTFIPDMSKLDPFDGKNYKMWSDKMEFFLSQIGVDYCLTKDSAPENSGKDFEKDNKTCRGMLLHYMTSALYLIYSKSLKAKEIWDALKTKYGSDDYGTKKYACSRWLNFRMSDDKPVLQQVHEYEYLCADIIAEGIKICEMFQANCLLEKLPPSWQTYVNSMKHK</sequence>
<name>A0AAF0WPX0_DAUCS</name>
<evidence type="ECO:0000313" key="2">
    <source>
        <dbReference type="Proteomes" id="UP000077755"/>
    </source>
</evidence>
<reference evidence="1" key="1">
    <citation type="journal article" date="2016" name="Nat. Genet.">
        <title>A high-quality carrot genome assembly provides new insights into carotenoid accumulation and asterid genome evolution.</title>
        <authorList>
            <person name="Iorizzo M."/>
            <person name="Ellison S."/>
            <person name="Senalik D."/>
            <person name="Zeng P."/>
            <person name="Satapoomin P."/>
            <person name="Huang J."/>
            <person name="Bowman M."/>
            <person name="Iovene M."/>
            <person name="Sanseverino W."/>
            <person name="Cavagnaro P."/>
            <person name="Yildiz M."/>
            <person name="Macko-Podgorni A."/>
            <person name="Moranska E."/>
            <person name="Grzebelus E."/>
            <person name="Grzebelus D."/>
            <person name="Ashrafi H."/>
            <person name="Zheng Z."/>
            <person name="Cheng S."/>
            <person name="Spooner D."/>
            <person name="Van Deynze A."/>
            <person name="Simon P."/>
        </authorList>
    </citation>
    <scope>NUCLEOTIDE SEQUENCE</scope>
    <source>
        <tissue evidence="1">Leaf</tissue>
    </source>
</reference>
<dbReference type="PANTHER" id="PTHR47592">
    <property type="entry name" value="PBF68 PROTEIN"/>
    <property type="match status" value="1"/>
</dbReference>
<protein>
    <recommendedName>
        <fullName evidence="3">DUF4219 domain-containing protein</fullName>
    </recommendedName>
</protein>
<evidence type="ECO:0000313" key="1">
    <source>
        <dbReference type="EMBL" id="WOG92343.1"/>
    </source>
</evidence>
<keyword evidence="2" id="KW-1185">Reference proteome</keyword>
<proteinExistence type="predicted"/>
<dbReference type="Proteomes" id="UP000077755">
    <property type="component" value="Chromosome 3"/>
</dbReference>